<dbReference type="RefSeq" id="XP_011638026.2">
    <property type="nucleotide sequence ID" value="XM_011639724.2"/>
</dbReference>
<dbReference type="SUPFAM" id="SSF51735">
    <property type="entry name" value="NAD(P)-binding Rossmann-fold domains"/>
    <property type="match status" value="1"/>
</dbReference>
<dbReference type="PANTHER" id="PTHR11540">
    <property type="entry name" value="MALATE AND LACTATE DEHYDROGENASE"/>
    <property type="match status" value="1"/>
</dbReference>
<evidence type="ECO:0000313" key="6">
    <source>
        <dbReference type="RefSeq" id="XP_011638026.2"/>
    </source>
</evidence>
<sequence>MLGFKFIHLFMYELHVCSTYRGSLVCLCRVDFPLSDPFYKIVKCYESNFFSTFEKKNRQRQNHAVMTALSKYLYLSVRQCGRCLIFSRRGFSQIPPTDDRKVQKVQEKNGNKNVQRDNKSNIKVCIIGGGVTPLYTAVLLKQYQIIKNIHLVDTMDSTSETLTDACRLETSPRIDYFRRKDIKEALREVNIVALMDETDVASDLETRTQFKSMTGYVRQMTDRILRFCPDALVAVFARPVTATLPMVSEIFRSSGWWNPDRIIGSTAMYSERIEGIAAAILNLERSSLSVPLAGGADARTLVPLLSRAIPFNQFTNAQRKTLLQSFRAGDEAAKIGAPDKGPSLSPGTAAAKLIITLAAGLSGLDHVITCAYVRSDVLPVCRFFTSELQLGPEGVKRNLGLPKISPAEVLLIEQTIPLINEYVDMAVTAVRTEKTNRTKTNVIS</sequence>
<dbReference type="SUPFAM" id="SSF56327">
    <property type="entry name" value="LDH C-terminal domain-like"/>
    <property type="match status" value="1"/>
</dbReference>
<dbReference type="AlphaFoldDB" id="A0A6I9W7H1"/>
<dbReference type="GO" id="GO:0030060">
    <property type="term" value="F:L-malate dehydrogenase (NAD+) activity"/>
    <property type="evidence" value="ECO:0007669"/>
    <property type="project" value="UniProtKB-EC"/>
</dbReference>
<dbReference type="Proteomes" id="UP000504615">
    <property type="component" value="Unplaced"/>
</dbReference>
<keyword evidence="2" id="KW-0816">Tricarboxylic acid cycle</keyword>
<reference evidence="6" key="1">
    <citation type="submission" date="2025-08" db="UniProtKB">
        <authorList>
            <consortium name="RefSeq"/>
        </authorList>
    </citation>
    <scope>IDENTIFICATION</scope>
</reference>
<accession>A0A6I9W7H1</accession>
<dbReference type="PANTHER" id="PTHR11540:SF16">
    <property type="entry name" value="MALATE DEHYDROGENASE, MITOCHONDRIAL"/>
    <property type="match status" value="1"/>
</dbReference>
<dbReference type="Gene3D" id="3.40.50.720">
    <property type="entry name" value="NAD(P)-binding Rossmann-like Domain"/>
    <property type="match status" value="1"/>
</dbReference>
<dbReference type="GeneID" id="105427801"/>
<keyword evidence="4" id="KW-0520">NAD</keyword>
<proteinExistence type="predicted"/>
<evidence type="ECO:0000256" key="1">
    <source>
        <dbReference type="ARBA" id="ARBA00012995"/>
    </source>
</evidence>
<dbReference type="OrthoDB" id="4069699at2759"/>
<keyword evidence="3" id="KW-0560">Oxidoreductase</keyword>
<dbReference type="GO" id="GO:0006099">
    <property type="term" value="P:tricarboxylic acid cycle"/>
    <property type="evidence" value="ECO:0007669"/>
    <property type="project" value="UniProtKB-KW"/>
</dbReference>
<protein>
    <recommendedName>
        <fullName evidence="1">malate dehydrogenase</fullName>
        <ecNumber evidence="1">1.1.1.37</ecNumber>
    </recommendedName>
</protein>
<dbReference type="GO" id="GO:0005739">
    <property type="term" value="C:mitochondrion"/>
    <property type="evidence" value="ECO:0007669"/>
    <property type="project" value="TreeGrafter"/>
</dbReference>
<evidence type="ECO:0000256" key="4">
    <source>
        <dbReference type="ARBA" id="ARBA00023027"/>
    </source>
</evidence>
<dbReference type="EC" id="1.1.1.37" evidence="1"/>
<dbReference type="InterPro" id="IPR015955">
    <property type="entry name" value="Lactate_DH/Glyco_Ohase_4_C"/>
</dbReference>
<dbReference type="InterPro" id="IPR036291">
    <property type="entry name" value="NAD(P)-bd_dom_sf"/>
</dbReference>
<evidence type="ECO:0000256" key="2">
    <source>
        <dbReference type="ARBA" id="ARBA00022532"/>
    </source>
</evidence>
<organism evidence="5 6">
    <name type="scientific">Pogonomyrmex barbatus</name>
    <name type="common">red harvester ant</name>
    <dbReference type="NCBI Taxonomy" id="144034"/>
    <lineage>
        <taxon>Eukaryota</taxon>
        <taxon>Metazoa</taxon>
        <taxon>Ecdysozoa</taxon>
        <taxon>Arthropoda</taxon>
        <taxon>Hexapoda</taxon>
        <taxon>Insecta</taxon>
        <taxon>Pterygota</taxon>
        <taxon>Neoptera</taxon>
        <taxon>Endopterygota</taxon>
        <taxon>Hymenoptera</taxon>
        <taxon>Apocrita</taxon>
        <taxon>Aculeata</taxon>
        <taxon>Formicoidea</taxon>
        <taxon>Formicidae</taxon>
        <taxon>Myrmicinae</taxon>
        <taxon>Pogonomyrmex</taxon>
    </lineage>
</organism>
<evidence type="ECO:0000256" key="3">
    <source>
        <dbReference type="ARBA" id="ARBA00023002"/>
    </source>
</evidence>
<name>A0A6I9W7H1_9HYME</name>
<dbReference type="KEGG" id="pbar:105427801"/>
<dbReference type="Gene3D" id="3.90.110.10">
    <property type="entry name" value="Lactate dehydrogenase/glycoside hydrolase, family 4, C-terminal"/>
    <property type="match status" value="1"/>
</dbReference>
<gene>
    <name evidence="6" type="primary">LOC105427801</name>
</gene>
<keyword evidence="5" id="KW-1185">Reference proteome</keyword>
<evidence type="ECO:0000313" key="5">
    <source>
        <dbReference type="Proteomes" id="UP000504615"/>
    </source>
</evidence>